<dbReference type="Pfam" id="PF13443">
    <property type="entry name" value="HTH_26"/>
    <property type="match status" value="1"/>
</dbReference>
<dbReference type="RefSeq" id="WP_016121491.1">
    <property type="nucleotide sequence ID" value="NZ_KB976817.1"/>
</dbReference>
<reference evidence="2 3" key="1">
    <citation type="submission" date="2012-12" db="EMBL/GenBank/DDBJ databases">
        <title>The Genome Sequence of Bacillus cereus VD184.</title>
        <authorList>
            <consortium name="The Broad Institute Genome Sequencing Platform"/>
            <consortium name="The Broad Institute Genome Sequencing Center for Infectious Disease"/>
            <person name="Feldgarden M."/>
            <person name="Van der Auwera G.A."/>
            <person name="Mahillon J."/>
            <person name="Duprez V."/>
            <person name="Timmery S."/>
            <person name="Mattelet C."/>
            <person name="Dierick K."/>
            <person name="Sun M."/>
            <person name="Yu Z."/>
            <person name="Zhu L."/>
            <person name="Hu X."/>
            <person name="Shank E.B."/>
            <person name="Swiecicka I."/>
            <person name="Hansen B.M."/>
            <person name="Andrup L."/>
            <person name="Walker B."/>
            <person name="Young S.K."/>
            <person name="Zeng Q."/>
            <person name="Gargeya S."/>
            <person name="Fitzgerald M."/>
            <person name="Haas B."/>
            <person name="Abouelleil A."/>
            <person name="Alvarado L."/>
            <person name="Arachchi H.M."/>
            <person name="Berlin A.M."/>
            <person name="Chapman S.B."/>
            <person name="Dewar J."/>
            <person name="Goldberg J."/>
            <person name="Griggs A."/>
            <person name="Gujja S."/>
            <person name="Hansen M."/>
            <person name="Howarth C."/>
            <person name="Imamovic A."/>
            <person name="Larimer J."/>
            <person name="McCowan C."/>
            <person name="Murphy C."/>
            <person name="Neiman D."/>
            <person name="Pearson M."/>
            <person name="Priest M."/>
            <person name="Roberts A."/>
            <person name="Saif S."/>
            <person name="Shea T."/>
            <person name="Sisk P."/>
            <person name="Sykes S."/>
            <person name="Wortman J."/>
            <person name="Nusbaum C."/>
            <person name="Birren B."/>
        </authorList>
    </citation>
    <scope>NUCLEOTIDE SEQUENCE [LARGE SCALE GENOMIC DNA]</scope>
    <source>
        <strain evidence="2 3">VD184</strain>
    </source>
</reference>
<dbReference type="PANTHER" id="PTHR37301:SF1">
    <property type="entry name" value="DNA-BINDING PROTEIN"/>
    <property type="match status" value="1"/>
</dbReference>
<comment type="caution">
    <text evidence="2">The sequence shown here is derived from an EMBL/GenBank/DDBJ whole genome shotgun (WGS) entry which is preliminary data.</text>
</comment>
<dbReference type="GO" id="GO:0003677">
    <property type="term" value="F:DNA binding"/>
    <property type="evidence" value="ECO:0007669"/>
    <property type="project" value="InterPro"/>
</dbReference>
<dbReference type="SUPFAM" id="SSF47413">
    <property type="entry name" value="lambda repressor-like DNA-binding domains"/>
    <property type="match status" value="1"/>
</dbReference>
<dbReference type="Proteomes" id="UP000014028">
    <property type="component" value="Unassembled WGS sequence"/>
</dbReference>
<dbReference type="InterPro" id="IPR010982">
    <property type="entry name" value="Lambda_DNA-bd_dom_sf"/>
</dbReference>
<feature type="domain" description="HTH cro/C1-type" evidence="1">
    <location>
        <begin position="19"/>
        <end position="60"/>
    </location>
</feature>
<evidence type="ECO:0000313" key="2">
    <source>
        <dbReference type="EMBL" id="EOQ22606.1"/>
    </source>
</evidence>
<evidence type="ECO:0000259" key="1">
    <source>
        <dbReference type="PROSITE" id="PS50943"/>
    </source>
</evidence>
<dbReference type="AlphaFoldDB" id="A0A9W5RCQ5"/>
<dbReference type="EMBL" id="AHFK01000001">
    <property type="protein sequence ID" value="EOQ22606.1"/>
    <property type="molecule type" value="Genomic_DNA"/>
</dbReference>
<dbReference type="InterPro" id="IPR001387">
    <property type="entry name" value="Cro/C1-type_HTH"/>
</dbReference>
<protein>
    <recommendedName>
        <fullName evidence="1">HTH cro/C1-type domain-containing protein</fullName>
    </recommendedName>
</protein>
<dbReference type="PROSITE" id="PS50943">
    <property type="entry name" value="HTH_CROC1"/>
    <property type="match status" value="1"/>
</dbReference>
<organism evidence="2 3">
    <name type="scientific">Bacillus cereus VD184</name>
    <dbReference type="NCBI Taxonomy" id="1053242"/>
    <lineage>
        <taxon>Bacteria</taxon>
        <taxon>Bacillati</taxon>
        <taxon>Bacillota</taxon>
        <taxon>Bacilli</taxon>
        <taxon>Bacillales</taxon>
        <taxon>Bacillaceae</taxon>
        <taxon>Bacillus</taxon>
        <taxon>Bacillus cereus group</taxon>
    </lineage>
</organism>
<dbReference type="Gene3D" id="1.10.260.40">
    <property type="entry name" value="lambda repressor-like DNA-binding domains"/>
    <property type="match status" value="1"/>
</dbReference>
<gene>
    <name evidence="2" type="ORF">IKC_06370</name>
</gene>
<name>A0A9W5RCQ5_BACCE</name>
<sequence length="69" mass="7913">MENNFSVILAKKLWGIGVVSENTGISRTTLTNLYYQRAKGIQFDTLFKICDFLECTPNDLLLIKKNEEI</sequence>
<proteinExistence type="predicted"/>
<accession>A0A9W5RCQ5</accession>
<dbReference type="PANTHER" id="PTHR37301">
    <property type="entry name" value="DNA-BINDING PROTEIN-RELATED"/>
    <property type="match status" value="1"/>
</dbReference>
<evidence type="ECO:0000313" key="3">
    <source>
        <dbReference type="Proteomes" id="UP000014028"/>
    </source>
</evidence>